<dbReference type="GO" id="GO:0005737">
    <property type="term" value="C:cytoplasm"/>
    <property type="evidence" value="ECO:0007669"/>
    <property type="project" value="UniProtKB-SubCell"/>
</dbReference>
<comment type="function">
    <text evidence="5">Specifically methylates the pseudouridine at position 1915 (m3Psi1915) in 23S rRNA.</text>
</comment>
<comment type="similarity">
    <text evidence="4 5">Belongs to the RNA methyltransferase RlmH family.</text>
</comment>
<evidence type="ECO:0000256" key="5">
    <source>
        <dbReference type="HAMAP-Rule" id="MF_00658"/>
    </source>
</evidence>
<dbReference type="EMBL" id="AP029612">
    <property type="protein sequence ID" value="BFG69737.1"/>
    <property type="molecule type" value="Genomic_DNA"/>
</dbReference>
<dbReference type="InterPro" id="IPR029026">
    <property type="entry name" value="tRNA_m1G_MTases_N"/>
</dbReference>
<evidence type="ECO:0000256" key="2">
    <source>
        <dbReference type="ARBA" id="ARBA00022679"/>
    </source>
</evidence>
<evidence type="ECO:0000313" key="6">
    <source>
        <dbReference type="EMBL" id="BFG69737.1"/>
    </source>
</evidence>
<proteinExistence type="inferred from homology"/>
<dbReference type="PANTHER" id="PTHR33603">
    <property type="entry name" value="METHYLTRANSFERASE"/>
    <property type="match status" value="1"/>
</dbReference>
<evidence type="ECO:0000256" key="1">
    <source>
        <dbReference type="ARBA" id="ARBA00022603"/>
    </source>
</evidence>
<dbReference type="HAMAP" id="MF_00658">
    <property type="entry name" value="23SrRNA_methyltr_H"/>
    <property type="match status" value="1"/>
</dbReference>
<reference evidence="6" key="1">
    <citation type="submission" date="2024-02" db="EMBL/GenBank/DDBJ databases">
        <title>Sediminibacterium planktonica sp. nov. and Sediminibacterium longus sp. nov., isolated from surface lake and river water.</title>
        <authorList>
            <person name="Watanabe K."/>
            <person name="Takemine S."/>
            <person name="Ishii Y."/>
            <person name="Ogata Y."/>
            <person name="Shindo C."/>
            <person name="Suda W."/>
        </authorList>
    </citation>
    <scope>NUCLEOTIDE SEQUENCE</scope>
    <source>
        <strain evidence="6">KACHI17</strain>
    </source>
</reference>
<protein>
    <recommendedName>
        <fullName evidence="5">Ribosomal RNA large subunit methyltransferase H</fullName>
        <ecNumber evidence="5">2.1.1.177</ecNumber>
    </recommendedName>
    <alternativeName>
        <fullName evidence="5">23S rRNA (pseudouridine1915-N3)-methyltransferase</fullName>
    </alternativeName>
    <alternativeName>
        <fullName evidence="5">23S rRNA m3Psi1915 methyltransferase</fullName>
    </alternativeName>
    <alternativeName>
        <fullName evidence="5">rRNA (pseudouridine-N3-)-methyltransferase RlmH</fullName>
    </alternativeName>
</protein>
<dbReference type="Gene3D" id="3.40.1280.10">
    <property type="match status" value="1"/>
</dbReference>
<dbReference type="GO" id="GO:0070038">
    <property type="term" value="F:rRNA (pseudouridine-N3-)-methyltransferase activity"/>
    <property type="evidence" value="ECO:0007669"/>
    <property type="project" value="UniProtKB-UniRule"/>
</dbReference>
<feature type="binding site" evidence="5">
    <location>
        <position position="105"/>
    </location>
    <ligand>
        <name>S-adenosyl-L-methionine</name>
        <dbReference type="ChEBI" id="CHEBI:59789"/>
    </ligand>
</feature>
<dbReference type="PIRSF" id="PIRSF004505">
    <property type="entry name" value="MT_bac"/>
    <property type="match status" value="1"/>
</dbReference>
<keyword evidence="5" id="KW-0963">Cytoplasm</keyword>
<comment type="subcellular location">
    <subcellularLocation>
        <location evidence="5">Cytoplasm</location>
    </subcellularLocation>
</comment>
<keyword evidence="3 5" id="KW-0949">S-adenosyl-L-methionine</keyword>
<dbReference type="SUPFAM" id="SSF75217">
    <property type="entry name" value="alpha/beta knot"/>
    <property type="match status" value="1"/>
</dbReference>
<dbReference type="PANTHER" id="PTHR33603:SF1">
    <property type="entry name" value="RIBOSOMAL RNA LARGE SUBUNIT METHYLTRANSFERASE H"/>
    <property type="match status" value="1"/>
</dbReference>
<dbReference type="Pfam" id="PF02590">
    <property type="entry name" value="SPOUT_MTase"/>
    <property type="match status" value="1"/>
</dbReference>
<gene>
    <name evidence="5 6" type="primary">rlmH</name>
    <name evidence="6" type="ORF">KACHI17_06180</name>
</gene>
<evidence type="ECO:0000256" key="4">
    <source>
        <dbReference type="ARBA" id="ARBA00038303"/>
    </source>
</evidence>
<dbReference type="AlphaFoldDB" id="A0AAT9GGH8"/>
<comment type="catalytic activity">
    <reaction evidence="5">
        <text>pseudouridine(1915) in 23S rRNA + S-adenosyl-L-methionine = N(3)-methylpseudouridine(1915) in 23S rRNA + S-adenosyl-L-homocysteine + H(+)</text>
        <dbReference type="Rhea" id="RHEA:42752"/>
        <dbReference type="Rhea" id="RHEA-COMP:10221"/>
        <dbReference type="Rhea" id="RHEA-COMP:10222"/>
        <dbReference type="ChEBI" id="CHEBI:15378"/>
        <dbReference type="ChEBI" id="CHEBI:57856"/>
        <dbReference type="ChEBI" id="CHEBI:59789"/>
        <dbReference type="ChEBI" id="CHEBI:65314"/>
        <dbReference type="ChEBI" id="CHEBI:74486"/>
        <dbReference type="EC" id="2.1.1.177"/>
    </reaction>
</comment>
<organism evidence="6">
    <name type="scientific">Sediminibacterium sp. KACHI17</name>
    <dbReference type="NCBI Taxonomy" id="1751071"/>
    <lineage>
        <taxon>Bacteria</taxon>
        <taxon>Pseudomonadati</taxon>
        <taxon>Bacteroidota</taxon>
        <taxon>Chitinophagia</taxon>
        <taxon>Chitinophagales</taxon>
        <taxon>Chitinophagaceae</taxon>
        <taxon>Sediminibacterium</taxon>
    </lineage>
</organism>
<dbReference type="EC" id="2.1.1.177" evidence="5"/>
<evidence type="ECO:0000256" key="3">
    <source>
        <dbReference type="ARBA" id="ARBA00022691"/>
    </source>
</evidence>
<comment type="subunit">
    <text evidence="5">Homodimer.</text>
</comment>
<accession>A0AAT9GGH8</accession>
<dbReference type="CDD" id="cd18081">
    <property type="entry name" value="RlmH-like"/>
    <property type="match status" value="1"/>
</dbReference>
<dbReference type="InterPro" id="IPR003742">
    <property type="entry name" value="RlmH-like"/>
</dbReference>
<feature type="binding site" evidence="5">
    <location>
        <position position="73"/>
    </location>
    <ligand>
        <name>S-adenosyl-L-methionine</name>
        <dbReference type="ChEBI" id="CHEBI:59789"/>
    </ligand>
</feature>
<name>A0AAT9GGH8_9BACT</name>
<keyword evidence="5" id="KW-0698">rRNA processing</keyword>
<keyword evidence="1 5" id="KW-0489">Methyltransferase</keyword>
<dbReference type="InterPro" id="IPR029028">
    <property type="entry name" value="Alpha/beta_knot_MTases"/>
</dbReference>
<keyword evidence="2 5" id="KW-0808">Transferase</keyword>
<feature type="binding site" evidence="5">
    <location>
        <begin position="124"/>
        <end position="129"/>
    </location>
    <ligand>
        <name>S-adenosyl-L-methionine</name>
        <dbReference type="ChEBI" id="CHEBI:59789"/>
    </ligand>
</feature>
<dbReference type="RefSeq" id="WP_353550045.1">
    <property type="nucleotide sequence ID" value="NZ_AP029612.1"/>
</dbReference>
<sequence>MKIQLWSVGKPHDAYVKAGIEDFTKRLNNYFPAQWQIIPAPKQSASMSDQLQKKAEAAAILQLVEKDDFLILLDERGKQFSSTELAEILQKRANESTKRLIFIIGGAFGVDESITQRANMIWSLSKLVFPHMLVRLILSEQLYRACTILRNEKYHHM</sequence>